<dbReference type="RefSeq" id="XP_068357323.1">
    <property type="nucleotide sequence ID" value="XM_068506170.1"/>
</dbReference>
<reference evidence="2" key="1">
    <citation type="submission" date="2016-10" db="EMBL/GenBank/DDBJ databases">
        <authorList>
            <person name="Benchimol M."/>
            <person name="Almeida L.G."/>
            <person name="Vasconcelos A.T."/>
            <person name="Perreira-Neves A."/>
            <person name="Rosa I.A."/>
            <person name="Tasca T."/>
            <person name="Bogo M.R."/>
            <person name="de Souza W."/>
        </authorList>
    </citation>
    <scope>NUCLEOTIDE SEQUENCE [LARGE SCALE GENOMIC DNA]</scope>
    <source>
        <strain evidence="2">K</strain>
    </source>
</reference>
<protein>
    <submittedName>
        <fullName evidence="2">Uncharacterized protein</fullName>
    </submittedName>
</protein>
<dbReference type="EMBL" id="MLAK01000803">
    <property type="protein sequence ID" value="OHT04187.1"/>
    <property type="molecule type" value="Genomic_DNA"/>
</dbReference>
<evidence type="ECO:0000256" key="1">
    <source>
        <dbReference type="SAM" id="MobiDB-lite"/>
    </source>
</evidence>
<feature type="compositionally biased region" description="Basic and acidic residues" evidence="1">
    <location>
        <begin position="53"/>
        <end position="64"/>
    </location>
</feature>
<dbReference type="AlphaFoldDB" id="A0A1J4JYY8"/>
<feature type="region of interest" description="Disordered" evidence="1">
    <location>
        <begin position="53"/>
        <end position="89"/>
    </location>
</feature>
<evidence type="ECO:0000313" key="3">
    <source>
        <dbReference type="Proteomes" id="UP000179807"/>
    </source>
</evidence>
<dbReference type="GeneID" id="94840874"/>
<dbReference type="Proteomes" id="UP000179807">
    <property type="component" value="Unassembled WGS sequence"/>
</dbReference>
<comment type="caution">
    <text evidence="2">The sequence shown here is derived from an EMBL/GenBank/DDBJ whole genome shotgun (WGS) entry which is preliminary data.</text>
</comment>
<feature type="compositionally biased region" description="Acidic residues" evidence="1">
    <location>
        <begin position="65"/>
        <end position="82"/>
    </location>
</feature>
<sequence>MIDPNGFDIWEATIVKIDESDGISVHYPQYPDDDETVKETSRILPKTRINTRIFKEQEKQRQMGEEEEYDLEAQDEEGDDYAPGDGAKE</sequence>
<organism evidence="2 3">
    <name type="scientific">Tritrichomonas foetus</name>
    <dbReference type="NCBI Taxonomy" id="1144522"/>
    <lineage>
        <taxon>Eukaryota</taxon>
        <taxon>Metamonada</taxon>
        <taxon>Parabasalia</taxon>
        <taxon>Tritrichomonadida</taxon>
        <taxon>Tritrichomonadidae</taxon>
        <taxon>Tritrichomonas</taxon>
    </lineage>
</organism>
<dbReference type="VEuPathDB" id="TrichDB:TRFO_28419"/>
<dbReference type="OrthoDB" id="10265278at2759"/>
<evidence type="ECO:0000313" key="2">
    <source>
        <dbReference type="EMBL" id="OHT04187.1"/>
    </source>
</evidence>
<name>A0A1J4JYY8_9EUKA</name>
<gene>
    <name evidence="2" type="ORF">TRFO_28419</name>
</gene>
<proteinExistence type="predicted"/>
<accession>A0A1J4JYY8</accession>
<keyword evidence="3" id="KW-1185">Reference proteome</keyword>